<organism evidence="1 2">
    <name type="scientific">Dothidotthia symphoricarpi CBS 119687</name>
    <dbReference type="NCBI Taxonomy" id="1392245"/>
    <lineage>
        <taxon>Eukaryota</taxon>
        <taxon>Fungi</taxon>
        <taxon>Dikarya</taxon>
        <taxon>Ascomycota</taxon>
        <taxon>Pezizomycotina</taxon>
        <taxon>Dothideomycetes</taxon>
        <taxon>Pleosporomycetidae</taxon>
        <taxon>Pleosporales</taxon>
        <taxon>Dothidotthiaceae</taxon>
        <taxon>Dothidotthia</taxon>
    </lineage>
</organism>
<dbReference type="Proteomes" id="UP000799771">
    <property type="component" value="Unassembled WGS sequence"/>
</dbReference>
<dbReference type="GeneID" id="54408813"/>
<accession>A0A6A6AA79</accession>
<name>A0A6A6AA79_9PLEO</name>
<evidence type="ECO:0000313" key="2">
    <source>
        <dbReference type="Proteomes" id="UP000799771"/>
    </source>
</evidence>
<gene>
    <name evidence="1" type="ORF">P153DRAFT_367909</name>
</gene>
<dbReference type="EMBL" id="ML977509">
    <property type="protein sequence ID" value="KAF2127994.1"/>
    <property type="molecule type" value="Genomic_DNA"/>
</dbReference>
<evidence type="ECO:0000313" key="1">
    <source>
        <dbReference type="EMBL" id="KAF2127994.1"/>
    </source>
</evidence>
<reference evidence="1" key="1">
    <citation type="journal article" date="2020" name="Stud. Mycol.">
        <title>101 Dothideomycetes genomes: a test case for predicting lifestyles and emergence of pathogens.</title>
        <authorList>
            <person name="Haridas S."/>
            <person name="Albert R."/>
            <person name="Binder M."/>
            <person name="Bloem J."/>
            <person name="Labutti K."/>
            <person name="Salamov A."/>
            <person name="Andreopoulos B."/>
            <person name="Baker S."/>
            <person name="Barry K."/>
            <person name="Bills G."/>
            <person name="Bluhm B."/>
            <person name="Cannon C."/>
            <person name="Castanera R."/>
            <person name="Culley D."/>
            <person name="Daum C."/>
            <person name="Ezra D."/>
            <person name="Gonzalez J."/>
            <person name="Henrissat B."/>
            <person name="Kuo A."/>
            <person name="Liang C."/>
            <person name="Lipzen A."/>
            <person name="Lutzoni F."/>
            <person name="Magnuson J."/>
            <person name="Mondo S."/>
            <person name="Nolan M."/>
            <person name="Ohm R."/>
            <person name="Pangilinan J."/>
            <person name="Park H.-J."/>
            <person name="Ramirez L."/>
            <person name="Alfaro M."/>
            <person name="Sun H."/>
            <person name="Tritt A."/>
            <person name="Yoshinaga Y."/>
            <person name="Zwiers L.-H."/>
            <person name="Turgeon B."/>
            <person name="Goodwin S."/>
            <person name="Spatafora J."/>
            <person name="Crous P."/>
            <person name="Grigoriev I."/>
        </authorList>
    </citation>
    <scope>NUCLEOTIDE SEQUENCE</scope>
    <source>
        <strain evidence="1">CBS 119687</strain>
    </source>
</reference>
<proteinExistence type="predicted"/>
<protein>
    <submittedName>
        <fullName evidence="1">Uncharacterized protein</fullName>
    </submittedName>
</protein>
<dbReference type="AlphaFoldDB" id="A0A6A6AA79"/>
<dbReference type="RefSeq" id="XP_033522383.1">
    <property type="nucleotide sequence ID" value="XM_033668381.1"/>
</dbReference>
<keyword evidence="2" id="KW-1185">Reference proteome</keyword>
<sequence>MRSTSTTESTLRIRLHTSAPHHFGSQHSPQLCGRLLLPILWSAISTNFTPMPCSVGNGRRSWKTIRYSACLSSKPLHQ</sequence>